<name>A0A2D3I6C6_9VIRU</name>
<reference evidence="1" key="1">
    <citation type="journal article" date="2018" name="Aquaculture">
        <title>Complete genome sequence of a white spot syndrome virus associated with a disease incursion in Australia.</title>
        <authorList>
            <person name="Oakey J."/>
            <person name="Smith C.S."/>
        </authorList>
    </citation>
    <scope>NUCLEOTIDE SEQUENCE [LARGE SCALE GENOMIC DNA]</scope>
    <source>
        <strain evidence="1">WSSV-AU</strain>
    </source>
</reference>
<dbReference type="Proteomes" id="UP000267516">
    <property type="component" value="Segment"/>
</dbReference>
<organism evidence="1">
    <name type="scientific">White spot syndrome virus</name>
    <dbReference type="NCBI Taxonomy" id="342409"/>
    <lineage>
        <taxon>Viruses</taxon>
        <taxon>Viruses incertae sedis</taxon>
        <taxon>Naldaviricetes</taxon>
        <taxon>Nimaviridae</taxon>
        <taxon>Whispovirus</taxon>
    </lineage>
</organism>
<protein>
    <submittedName>
        <fullName evidence="1">ORF958</fullName>
    </submittedName>
</protein>
<evidence type="ECO:0000313" key="1">
    <source>
        <dbReference type="EMBL" id="ATU83914.1"/>
    </source>
</evidence>
<proteinExistence type="predicted"/>
<sequence length="75" mass="8281">MLAFTIKGCSVFRSIVIGRSVSRLLDNAEPLTPNSRLTIAAIFGYTKLSNSFLSSPSPSLYLLRYSSMFSFIVLI</sequence>
<accession>A0A2D3I6C6</accession>
<dbReference type="EMBL" id="MF768985">
    <property type="protein sequence ID" value="ATU83914.1"/>
    <property type="molecule type" value="Genomic_DNA"/>
</dbReference>